<sequence>MSPHRAPLLVVSLALLTATTAASAAPTGDCEDSPDFRQPAGLATVIGPGRVPFVKSTWQNKSCPSAGAECREAAYLVAGNQVLVNGTSGDFACATYRGAKGATRSGWIANASLKAEPVVTPALSDWVGTWTSGPEQTIAIATKGEALSLKGDATYGAQDPERVRRGGVHIGQFAATAKPAGTTLGFSEGEDGQTRPYGSPDDTVCQVRLRLVPPFLQAESNQACGGMNVTFTGLYGRKK</sequence>
<accession>A0A1I2T4V2</accession>
<protein>
    <submittedName>
        <fullName evidence="2">Uncharacterized protein</fullName>
    </submittedName>
</protein>
<feature type="signal peptide" evidence="1">
    <location>
        <begin position="1"/>
        <end position="24"/>
    </location>
</feature>
<dbReference type="RefSeq" id="WP_091970262.1">
    <property type="nucleotide sequence ID" value="NZ_FOPM01000006.1"/>
</dbReference>
<proteinExistence type="predicted"/>
<evidence type="ECO:0000256" key="1">
    <source>
        <dbReference type="SAM" id="SignalP"/>
    </source>
</evidence>
<evidence type="ECO:0000313" key="2">
    <source>
        <dbReference type="EMBL" id="SFG59109.1"/>
    </source>
</evidence>
<feature type="chain" id="PRO_5011549563" evidence="1">
    <location>
        <begin position="25"/>
        <end position="239"/>
    </location>
</feature>
<name>A0A1I2T4V2_9HYPH</name>
<evidence type="ECO:0000313" key="3">
    <source>
        <dbReference type="Proteomes" id="UP000199229"/>
    </source>
</evidence>
<organism evidence="2 3">
    <name type="scientific">Methylobacterium gossipiicola</name>
    <dbReference type="NCBI Taxonomy" id="582675"/>
    <lineage>
        <taxon>Bacteria</taxon>
        <taxon>Pseudomonadati</taxon>
        <taxon>Pseudomonadota</taxon>
        <taxon>Alphaproteobacteria</taxon>
        <taxon>Hyphomicrobiales</taxon>
        <taxon>Methylobacteriaceae</taxon>
        <taxon>Methylobacterium</taxon>
    </lineage>
</organism>
<dbReference type="OrthoDB" id="6847114at2"/>
<dbReference type="Proteomes" id="UP000199229">
    <property type="component" value="Unassembled WGS sequence"/>
</dbReference>
<dbReference type="EMBL" id="FOPM01000006">
    <property type="protein sequence ID" value="SFG59109.1"/>
    <property type="molecule type" value="Genomic_DNA"/>
</dbReference>
<gene>
    <name evidence="2" type="ORF">SAMN05192565_10675</name>
</gene>
<keyword evidence="1" id="KW-0732">Signal</keyword>
<dbReference type="AlphaFoldDB" id="A0A1I2T4V2"/>
<reference evidence="3" key="1">
    <citation type="submission" date="2016-10" db="EMBL/GenBank/DDBJ databases">
        <authorList>
            <person name="Varghese N."/>
            <person name="Submissions S."/>
        </authorList>
    </citation>
    <scope>NUCLEOTIDE SEQUENCE [LARGE SCALE GENOMIC DNA]</scope>
    <source>
        <strain evidence="3">Gh-105</strain>
    </source>
</reference>
<keyword evidence="3" id="KW-1185">Reference proteome</keyword>
<dbReference type="STRING" id="582675.SAMN05192565_10675"/>